<evidence type="ECO:0000313" key="3">
    <source>
        <dbReference type="Proteomes" id="UP000248688"/>
    </source>
</evidence>
<dbReference type="SUPFAM" id="SSF49785">
    <property type="entry name" value="Galactose-binding domain-like"/>
    <property type="match status" value="1"/>
</dbReference>
<dbReference type="OrthoDB" id="9808066at2"/>
<dbReference type="Gene3D" id="2.160.20.10">
    <property type="entry name" value="Single-stranded right-handed beta-helix, Pectin lyase-like"/>
    <property type="match status" value="2"/>
</dbReference>
<name>A0A2Z4IPR4_9BACT</name>
<dbReference type="SMART" id="SM00710">
    <property type="entry name" value="PbH1"/>
    <property type="match status" value="5"/>
</dbReference>
<dbReference type="PROSITE" id="PS50022">
    <property type="entry name" value="FA58C_3"/>
    <property type="match status" value="1"/>
</dbReference>
<gene>
    <name evidence="2" type="ORF">DN752_23025</name>
</gene>
<dbReference type="InterPro" id="IPR006626">
    <property type="entry name" value="PbH1"/>
</dbReference>
<reference evidence="2 3" key="1">
    <citation type="submission" date="2018-06" db="EMBL/GenBank/DDBJ databases">
        <title>Echinicola strongylocentroti sp. nov., isolated from a sea urchin Strongylocentrotus intermedius.</title>
        <authorList>
            <person name="Bae S.S."/>
        </authorList>
    </citation>
    <scope>NUCLEOTIDE SEQUENCE [LARGE SCALE GENOMIC DNA]</scope>
    <source>
        <strain evidence="2 3">MEBiC08714</strain>
    </source>
</reference>
<dbReference type="PANTHER" id="PTHR36453">
    <property type="entry name" value="SECRETED PROTEIN-RELATED"/>
    <property type="match status" value="1"/>
</dbReference>
<proteinExistence type="predicted"/>
<keyword evidence="3" id="KW-1185">Reference proteome</keyword>
<dbReference type="AlphaFoldDB" id="A0A2Z4IPR4"/>
<dbReference type="InterPro" id="IPR012334">
    <property type="entry name" value="Pectin_lyas_fold"/>
</dbReference>
<accession>A0A2Z4IPR4</accession>
<dbReference type="Pfam" id="PF00754">
    <property type="entry name" value="F5_F8_type_C"/>
    <property type="match status" value="1"/>
</dbReference>
<dbReference type="PANTHER" id="PTHR36453:SF1">
    <property type="entry name" value="RIGHT HANDED BETA HELIX DOMAIN-CONTAINING PROTEIN"/>
    <property type="match status" value="1"/>
</dbReference>
<dbReference type="SUPFAM" id="SSF51126">
    <property type="entry name" value="Pectin lyase-like"/>
    <property type="match status" value="1"/>
</dbReference>
<dbReference type="InterPro" id="IPR008979">
    <property type="entry name" value="Galactose-bd-like_sf"/>
</dbReference>
<evidence type="ECO:0000259" key="1">
    <source>
        <dbReference type="PROSITE" id="PS50022"/>
    </source>
</evidence>
<dbReference type="EMBL" id="CP030041">
    <property type="protein sequence ID" value="AWW32784.1"/>
    <property type="molecule type" value="Genomic_DNA"/>
</dbReference>
<organism evidence="2 3">
    <name type="scientific">Echinicola strongylocentroti</name>
    <dbReference type="NCBI Taxonomy" id="1795355"/>
    <lineage>
        <taxon>Bacteria</taxon>
        <taxon>Pseudomonadati</taxon>
        <taxon>Bacteroidota</taxon>
        <taxon>Cytophagia</taxon>
        <taxon>Cytophagales</taxon>
        <taxon>Cyclobacteriaceae</taxon>
        <taxon>Echinicola</taxon>
    </lineage>
</organism>
<dbReference type="Gene3D" id="2.60.120.260">
    <property type="entry name" value="Galactose-binding domain-like"/>
    <property type="match status" value="1"/>
</dbReference>
<sequence>MDMIQKVKFIKPRLCLLFILFFGISVSGIAKEFYVSPSGNDKGKGTLKKPFATIAYAQSMVRAFKKANPTEPVTVYLKGGKYYLSEPIVFTAADSGTADAPITYKAYKDEVPMVLGGVELTDLQWEQYDEHIYKTKVPEGLVFETLFVNGKQQVLARYPNYDEDAAKFNGTAADCLSPERVATWEDPTYGYFHAMHKALWGGVHYQITGKKNDQEVILEGGTQNNRGSSQHAEFRFVENIFEELDTLNEWYLDRKTSELYFYPEEQQDLDKAAIEVAALEQLFVFDGTMENPVKYVSIEGLTLKRTIRTFMKTANRLLRSDWTIYRGGVVHFEGTENCAIKDCEMSDLGGNAVFFNEYNKNSAVEGCHIFDVGGSGVCFVGDINTVWHENYDIGNAPDLDKMNFTRGPKTDNYPQHCLVDNNLIHNIGTVEKQTAGVHMSLAAYITVSRNSIYDVPRAGINISEGKWGGHILEYNDVFLTVQETHDHGAFNSWGRDRYYTKNRGAAGDRVALHGYDLVRLDMIEKNVIRNNRFRCDHGWDIDLDDGSAWYEIYNNVCLSGGIKLRDGMLRTVYNNVTINNSMNLHVWLQNSGDTVKNNIFTHGYMPIGMRHWGSQLDSNLFFQKESLKKIQNSFGTDQNSVYGDPEFADPANGDYTVTDTALANKIGWKNFAMDQFGVQKPALKAIAKTPEIPEIELTPDEVIPGVEYMGGVIKNIVNDGEKSAAGLPDYKGAKIVERPTKGIFSVVQLQDDDVILKLDDEEIDNIDDFRTLLASDHVYGTIGVWRYQKLIELELPDPADCTIPMMIDKENWELVSVDSEAADYSAKNAIDGDPQTFWHTQFEPTEPAFPHEIVVDMGEAHVLHSFEYVPRQGSSHPRIKDFRLYVSEDGKSWGKPLVEGTFEDSEEIQAFSIDKVKGRYFKLEGRSGYTRNAAAVGEISLYGTCVP</sequence>
<dbReference type="Proteomes" id="UP000248688">
    <property type="component" value="Chromosome"/>
</dbReference>
<feature type="domain" description="F5/8 type C" evidence="1">
    <location>
        <begin position="801"/>
        <end position="944"/>
    </location>
</feature>
<dbReference type="InterPro" id="IPR011050">
    <property type="entry name" value="Pectin_lyase_fold/virulence"/>
</dbReference>
<dbReference type="KEGG" id="est:DN752_23025"/>
<evidence type="ECO:0000313" key="2">
    <source>
        <dbReference type="EMBL" id="AWW32784.1"/>
    </source>
</evidence>
<protein>
    <submittedName>
        <fullName evidence="2">Peptide-binding protein</fullName>
    </submittedName>
</protein>
<dbReference type="InterPro" id="IPR000421">
    <property type="entry name" value="FA58C"/>
</dbReference>